<reference evidence="1 2" key="1">
    <citation type="submission" date="2019-06" db="EMBL/GenBank/DDBJ databases">
        <title>Vibrio cholerae phylogeny based on whole-genome sequencing reveals genetic diversity and population strucutre.</title>
        <authorList>
            <person name="Zhiqiu Y."/>
            <person name="Bin L."/>
            <person name="Lingyan J."/>
        </authorList>
    </citation>
    <scope>NUCLEOTIDE SEQUENCE [LARGE SCALE GENOMIC DNA]</scope>
    <source>
        <strain evidence="1 2">N2814</strain>
    </source>
</reference>
<organism evidence="1 2">
    <name type="scientific">Vibrio cholerae</name>
    <dbReference type="NCBI Taxonomy" id="666"/>
    <lineage>
        <taxon>Bacteria</taxon>
        <taxon>Pseudomonadati</taxon>
        <taxon>Pseudomonadota</taxon>
        <taxon>Gammaproteobacteria</taxon>
        <taxon>Vibrionales</taxon>
        <taxon>Vibrionaceae</taxon>
        <taxon>Vibrio</taxon>
    </lineage>
</organism>
<dbReference type="RefSeq" id="WP_148521562.1">
    <property type="nucleotide sequence ID" value="NZ_VSIJ01000005.1"/>
</dbReference>
<comment type="caution">
    <text evidence="1">The sequence shown here is derived from an EMBL/GenBank/DDBJ whole genome shotgun (WGS) entry which is preliminary data.</text>
</comment>
<gene>
    <name evidence="1" type="ORF">FXF03_02245</name>
</gene>
<dbReference type="EMBL" id="VSIJ01000005">
    <property type="protein sequence ID" value="TXX67422.1"/>
    <property type="molecule type" value="Genomic_DNA"/>
</dbReference>
<dbReference type="Proteomes" id="UP000323819">
    <property type="component" value="Unassembled WGS sequence"/>
</dbReference>
<evidence type="ECO:0000313" key="1">
    <source>
        <dbReference type="EMBL" id="TXX67422.1"/>
    </source>
</evidence>
<protein>
    <submittedName>
        <fullName evidence="1">Uncharacterized protein</fullName>
    </submittedName>
</protein>
<evidence type="ECO:0000313" key="2">
    <source>
        <dbReference type="Proteomes" id="UP000323819"/>
    </source>
</evidence>
<name>A0ABD7SRE6_VIBCL</name>
<dbReference type="AlphaFoldDB" id="A0ABD7SRE6"/>
<sequence length="173" mass="19757">MPCIIDQSHPQSHTKFNYWTSLCGKTIFSQNNPFESVDKAISSGKPICKACRKVAGLPPAKAKPKKEYTPCKMYKVGWGSVSVLNVVGETDTGYRLDSGKFEPKNIKVDDLYWRRAGSESCNVYFFSNEDDAIAMARLQLKQRKDYLQKLIDDVFEQECLLRDKDFKSHDVNE</sequence>
<proteinExistence type="predicted"/>
<accession>A0ABD7SRE6</accession>